<organism evidence="1 2">
    <name type="scientific">Artomyces pyxidatus</name>
    <dbReference type="NCBI Taxonomy" id="48021"/>
    <lineage>
        <taxon>Eukaryota</taxon>
        <taxon>Fungi</taxon>
        <taxon>Dikarya</taxon>
        <taxon>Basidiomycota</taxon>
        <taxon>Agaricomycotina</taxon>
        <taxon>Agaricomycetes</taxon>
        <taxon>Russulales</taxon>
        <taxon>Auriscalpiaceae</taxon>
        <taxon>Artomyces</taxon>
    </lineage>
</organism>
<dbReference type="Proteomes" id="UP000814140">
    <property type="component" value="Unassembled WGS sequence"/>
</dbReference>
<evidence type="ECO:0000313" key="1">
    <source>
        <dbReference type="EMBL" id="KAI0059219.1"/>
    </source>
</evidence>
<comment type="caution">
    <text evidence="1">The sequence shown here is derived from an EMBL/GenBank/DDBJ whole genome shotgun (WGS) entry which is preliminary data.</text>
</comment>
<sequence length="175" mass="19666">MQGYVNAILVSPESPPSTSVPREFLKNSAHLKSVFERNALPLMHAPELEGEAHPASSTVVATSTPSRMWTKLTARRSHLEPHFGDEFPQCERVWVQERTQSAPSFPPPSLPYLARPRWLELLRRCLGTTELRADCRVSPVAFGRSTEHPAKARRWLGKVSAACRLLNSRAWRSST</sequence>
<evidence type="ECO:0000313" key="2">
    <source>
        <dbReference type="Proteomes" id="UP000814140"/>
    </source>
</evidence>
<keyword evidence="2" id="KW-1185">Reference proteome</keyword>
<accession>A0ACB8SS72</accession>
<protein>
    <submittedName>
        <fullName evidence="1">Uncharacterized protein</fullName>
    </submittedName>
</protein>
<name>A0ACB8SS72_9AGAM</name>
<proteinExistence type="predicted"/>
<reference evidence="1" key="2">
    <citation type="journal article" date="2022" name="New Phytol.">
        <title>Evolutionary transition to the ectomycorrhizal habit in the genomes of a hyperdiverse lineage of mushroom-forming fungi.</title>
        <authorList>
            <person name="Looney B."/>
            <person name="Miyauchi S."/>
            <person name="Morin E."/>
            <person name="Drula E."/>
            <person name="Courty P.E."/>
            <person name="Kohler A."/>
            <person name="Kuo A."/>
            <person name="LaButti K."/>
            <person name="Pangilinan J."/>
            <person name="Lipzen A."/>
            <person name="Riley R."/>
            <person name="Andreopoulos W."/>
            <person name="He G."/>
            <person name="Johnson J."/>
            <person name="Nolan M."/>
            <person name="Tritt A."/>
            <person name="Barry K.W."/>
            <person name="Grigoriev I.V."/>
            <person name="Nagy L.G."/>
            <person name="Hibbett D."/>
            <person name="Henrissat B."/>
            <person name="Matheny P.B."/>
            <person name="Labbe J."/>
            <person name="Martin F.M."/>
        </authorList>
    </citation>
    <scope>NUCLEOTIDE SEQUENCE</scope>
    <source>
        <strain evidence="1">HHB10654</strain>
    </source>
</reference>
<reference evidence="1" key="1">
    <citation type="submission" date="2021-03" db="EMBL/GenBank/DDBJ databases">
        <authorList>
            <consortium name="DOE Joint Genome Institute"/>
            <person name="Ahrendt S."/>
            <person name="Looney B.P."/>
            <person name="Miyauchi S."/>
            <person name="Morin E."/>
            <person name="Drula E."/>
            <person name="Courty P.E."/>
            <person name="Chicoki N."/>
            <person name="Fauchery L."/>
            <person name="Kohler A."/>
            <person name="Kuo A."/>
            <person name="Labutti K."/>
            <person name="Pangilinan J."/>
            <person name="Lipzen A."/>
            <person name="Riley R."/>
            <person name="Andreopoulos W."/>
            <person name="He G."/>
            <person name="Johnson J."/>
            <person name="Barry K.W."/>
            <person name="Grigoriev I.V."/>
            <person name="Nagy L."/>
            <person name="Hibbett D."/>
            <person name="Henrissat B."/>
            <person name="Matheny P.B."/>
            <person name="Labbe J."/>
            <person name="Martin F."/>
        </authorList>
    </citation>
    <scope>NUCLEOTIDE SEQUENCE</scope>
    <source>
        <strain evidence="1">HHB10654</strain>
    </source>
</reference>
<gene>
    <name evidence="1" type="ORF">BV25DRAFT_1157480</name>
</gene>
<dbReference type="EMBL" id="MU277228">
    <property type="protein sequence ID" value="KAI0059219.1"/>
    <property type="molecule type" value="Genomic_DNA"/>
</dbReference>